<evidence type="ECO:0000313" key="2">
    <source>
        <dbReference type="EMBL" id="RGA07034.1"/>
    </source>
</evidence>
<evidence type="ECO:0008006" key="4">
    <source>
        <dbReference type="Google" id="ProtNLM"/>
    </source>
</evidence>
<gene>
    <name evidence="2" type="ORF">DI270_000255</name>
</gene>
<organism evidence="2 3">
    <name type="scientific">Microbispora triticiradicis</name>
    <dbReference type="NCBI Taxonomy" id="2200763"/>
    <lineage>
        <taxon>Bacteria</taxon>
        <taxon>Bacillati</taxon>
        <taxon>Actinomycetota</taxon>
        <taxon>Actinomycetes</taxon>
        <taxon>Streptosporangiales</taxon>
        <taxon>Streptosporangiaceae</taxon>
        <taxon>Microbispora</taxon>
    </lineage>
</organism>
<comment type="caution">
    <text evidence="2">The sequence shown here is derived from an EMBL/GenBank/DDBJ whole genome shotgun (WGS) entry which is preliminary data.</text>
</comment>
<proteinExistence type="predicted"/>
<evidence type="ECO:0000256" key="1">
    <source>
        <dbReference type="SAM" id="MobiDB-lite"/>
    </source>
</evidence>
<sequence>MTTPVKRITMSKPFCALAGVGPYAIAKANEVYEDMALRGRRLVGRMTREAAQEFQETAHELEDLSRTARRTQEMEEREKARETAAQTPAQTPAGQARSRAASTRA</sequence>
<feature type="compositionally biased region" description="Basic and acidic residues" evidence="1">
    <location>
        <begin position="53"/>
        <end position="82"/>
    </location>
</feature>
<keyword evidence="3" id="KW-1185">Reference proteome</keyword>
<name>A0ABX9LVS2_9ACTN</name>
<accession>A0ABX9LVS2</accession>
<reference evidence="2 3" key="1">
    <citation type="submission" date="2018-08" db="EMBL/GenBank/DDBJ databases">
        <title>Microbispora. triticiradicis sp. nov., a novel actinomycete isolated from the root of wheat (Triticum aestivum L.)).</title>
        <authorList>
            <person name="Han C."/>
        </authorList>
    </citation>
    <scope>NUCLEOTIDE SEQUENCE [LARGE SCALE GENOMIC DNA]</scope>
    <source>
        <strain evidence="2 3">NEAU-HRDPA2-9</strain>
    </source>
</reference>
<feature type="compositionally biased region" description="Low complexity" evidence="1">
    <location>
        <begin position="83"/>
        <end position="96"/>
    </location>
</feature>
<dbReference type="EMBL" id="QFZU02000001">
    <property type="protein sequence ID" value="RGA07034.1"/>
    <property type="molecule type" value="Genomic_DNA"/>
</dbReference>
<feature type="region of interest" description="Disordered" evidence="1">
    <location>
        <begin position="53"/>
        <end position="105"/>
    </location>
</feature>
<protein>
    <recommendedName>
        <fullName evidence="4">YtxH domain-containing protein</fullName>
    </recommendedName>
</protein>
<dbReference type="Proteomes" id="UP000262538">
    <property type="component" value="Unassembled WGS sequence"/>
</dbReference>
<evidence type="ECO:0000313" key="3">
    <source>
        <dbReference type="Proteomes" id="UP000262538"/>
    </source>
</evidence>